<dbReference type="RefSeq" id="WP_282515986.1">
    <property type="nucleotide sequence ID" value="NZ_JASCIR010000029.1"/>
</dbReference>
<proteinExistence type="predicted"/>
<sequence>MIIESAGSDPSEFIRALLVGTGLVFALLRWREARTGTPRGRFLLGADLVLAVALVPLSGRFDDLVTSLARQSALIPLAAGLVAGLAGMATTGLAAAAVFALDGGGTSTLAWVVSPLLVGAALRTVRHKPEIPPRLDPLLQTGLFQPSRGMVRELPGGMTPALPGPSDVFWAVTARLVCVVPLLLVFLIPGDGELSARIGGGLLLWAMLLAYDRARRPLLMPHRRLARITDTGVFLVLLVVAAGPLGELVARWWSSHPSVDQWWVALFAFVLAMVHPLAEPRFDGRRRSWLLTRSTRFLFGAHQLILVAAAFPFLVGGVFHPTRKLMEASALALAIGFFRGALTAVHATTGNRHIADVMLLLKAPSGGRERLLDQWVSDTFYRRRWWLIPRPWDYSLPRMTAVLAQLSAESSVATAGVYWHLVWGERVRLDHSSVTGLLKLADQILDRVDACFPSIRATSLHRAQQTARADVACHRSNVAQYLHDFEGIVAAANQAADHYTAIDAPSHAAVVRIFAADRLSDVGQHETAAALLSVIPGDLPPAVRRLLLISRAASAHRTHRTTAARALLTAARAIPARTIVDFRKAFAAERIAFPSFAEGARSAMITAELHLDRALGGTHPSTH</sequence>
<keyword evidence="1" id="KW-0812">Transmembrane</keyword>
<evidence type="ECO:0000256" key="1">
    <source>
        <dbReference type="SAM" id="Phobius"/>
    </source>
</evidence>
<protein>
    <submittedName>
        <fullName evidence="2">Uncharacterized protein</fullName>
    </submittedName>
</protein>
<accession>A0ABT6RYK2</accession>
<organism evidence="2 3">
    <name type="scientific">Streptomyces solicavernae</name>
    <dbReference type="NCBI Taxonomy" id="3043614"/>
    <lineage>
        <taxon>Bacteria</taxon>
        <taxon>Bacillati</taxon>
        <taxon>Actinomycetota</taxon>
        <taxon>Actinomycetes</taxon>
        <taxon>Kitasatosporales</taxon>
        <taxon>Streptomycetaceae</taxon>
        <taxon>Streptomyces</taxon>
    </lineage>
</organism>
<feature type="transmembrane region" description="Helical" evidence="1">
    <location>
        <begin position="194"/>
        <end position="211"/>
    </location>
</feature>
<feature type="transmembrane region" description="Helical" evidence="1">
    <location>
        <begin position="12"/>
        <end position="30"/>
    </location>
</feature>
<feature type="transmembrane region" description="Helical" evidence="1">
    <location>
        <begin position="299"/>
        <end position="319"/>
    </location>
</feature>
<keyword evidence="1" id="KW-0472">Membrane</keyword>
<feature type="transmembrane region" description="Helical" evidence="1">
    <location>
        <begin position="42"/>
        <end position="61"/>
    </location>
</feature>
<keyword evidence="1" id="KW-1133">Transmembrane helix</keyword>
<evidence type="ECO:0000313" key="2">
    <source>
        <dbReference type="EMBL" id="MDI3389521.1"/>
    </source>
</evidence>
<comment type="caution">
    <text evidence="2">The sequence shown here is derived from an EMBL/GenBank/DDBJ whole genome shotgun (WGS) entry which is preliminary data.</text>
</comment>
<reference evidence="2 3" key="1">
    <citation type="submission" date="2023-05" db="EMBL/GenBank/DDBJ databases">
        <title>Draft genome sequence of Streptomyces sp. B-S-A8 isolated from a cave soil in Thailand.</title>
        <authorList>
            <person name="Chamroensaksri N."/>
            <person name="Muangham S."/>
        </authorList>
    </citation>
    <scope>NUCLEOTIDE SEQUENCE [LARGE SCALE GENOMIC DNA]</scope>
    <source>
        <strain evidence="2 3">B-S-A8</strain>
    </source>
</reference>
<gene>
    <name evidence="2" type="ORF">QIS99_25490</name>
</gene>
<feature type="transmembrane region" description="Helical" evidence="1">
    <location>
        <begin position="73"/>
        <end position="101"/>
    </location>
</feature>
<feature type="transmembrane region" description="Helical" evidence="1">
    <location>
        <begin position="262"/>
        <end position="278"/>
    </location>
</feature>
<dbReference type="Proteomes" id="UP001224661">
    <property type="component" value="Unassembled WGS sequence"/>
</dbReference>
<feature type="transmembrane region" description="Helical" evidence="1">
    <location>
        <begin position="168"/>
        <end position="188"/>
    </location>
</feature>
<name>A0ABT6RYK2_9ACTN</name>
<evidence type="ECO:0000313" key="3">
    <source>
        <dbReference type="Proteomes" id="UP001224661"/>
    </source>
</evidence>
<feature type="transmembrane region" description="Helical" evidence="1">
    <location>
        <begin position="232"/>
        <end position="250"/>
    </location>
</feature>
<dbReference type="EMBL" id="JASCIR010000029">
    <property type="protein sequence ID" value="MDI3389521.1"/>
    <property type="molecule type" value="Genomic_DNA"/>
</dbReference>
<keyword evidence="3" id="KW-1185">Reference proteome</keyword>